<keyword evidence="3" id="KW-1185">Reference proteome</keyword>
<dbReference type="Gene3D" id="3.90.420.10">
    <property type="entry name" value="Oxidoreductase, molybdopterin-binding domain"/>
    <property type="match status" value="1"/>
</dbReference>
<dbReference type="SUPFAM" id="SSF56524">
    <property type="entry name" value="Oxidoreductase molybdopterin-binding domain"/>
    <property type="match status" value="1"/>
</dbReference>
<feature type="domain" description="Oxidoreductase molybdopterin-binding" evidence="1">
    <location>
        <begin position="48"/>
        <end position="172"/>
    </location>
</feature>
<dbReference type="InterPro" id="IPR000572">
    <property type="entry name" value="OxRdtase_Mopterin-bd_dom"/>
</dbReference>
<protein>
    <submittedName>
        <fullName evidence="2">Molybdopterin-dependent oxidoreductase-like protein</fullName>
    </submittedName>
</protein>
<name>A0A317N8R3_9NOCA</name>
<organism evidence="2 3">
    <name type="scientific">Nocardia neocaledoniensis</name>
    <dbReference type="NCBI Taxonomy" id="236511"/>
    <lineage>
        <taxon>Bacteria</taxon>
        <taxon>Bacillati</taxon>
        <taxon>Actinomycetota</taxon>
        <taxon>Actinomycetes</taxon>
        <taxon>Mycobacteriales</taxon>
        <taxon>Nocardiaceae</taxon>
        <taxon>Nocardia</taxon>
    </lineage>
</organism>
<dbReference type="Pfam" id="PF00174">
    <property type="entry name" value="Oxidored_molyb"/>
    <property type="match status" value="1"/>
</dbReference>
<dbReference type="RefSeq" id="WP_110039908.1">
    <property type="nucleotide sequence ID" value="NZ_QGTL01000010.1"/>
</dbReference>
<dbReference type="Proteomes" id="UP000246410">
    <property type="component" value="Unassembled WGS sequence"/>
</dbReference>
<gene>
    <name evidence="2" type="ORF">DFR69_11044</name>
</gene>
<dbReference type="AlphaFoldDB" id="A0A317N8R3"/>
<sequence>MTVREHRLPPGQSADELRRFGLPAFAPRRPMLPAEPRLVLVGEHGPDEVPVAELLTNHRATQVSDLHCVTTWSAVDLRWSGVAFRIVHEWILGRFELPFSARWVRFRGLDGFHCCLRIDDAVAADVLLADRLDGQPLTPDHGAPLRLIAPAHYGYKSVKHVASIDYLADYRPGPAGWMAHPRGRVACEERSRFLPGRVWRPVWRAAVPLVRRRYAEAR</sequence>
<comment type="caution">
    <text evidence="2">The sequence shown here is derived from an EMBL/GenBank/DDBJ whole genome shotgun (WGS) entry which is preliminary data.</text>
</comment>
<evidence type="ECO:0000313" key="3">
    <source>
        <dbReference type="Proteomes" id="UP000246410"/>
    </source>
</evidence>
<evidence type="ECO:0000259" key="1">
    <source>
        <dbReference type="Pfam" id="PF00174"/>
    </source>
</evidence>
<dbReference type="PANTHER" id="PTHR43032">
    <property type="entry name" value="PROTEIN-METHIONINE-SULFOXIDE REDUCTASE"/>
    <property type="match status" value="1"/>
</dbReference>
<dbReference type="EMBL" id="QGTL01000010">
    <property type="protein sequence ID" value="PWV71560.1"/>
    <property type="molecule type" value="Genomic_DNA"/>
</dbReference>
<proteinExistence type="predicted"/>
<evidence type="ECO:0000313" key="2">
    <source>
        <dbReference type="EMBL" id="PWV71560.1"/>
    </source>
</evidence>
<dbReference type="InterPro" id="IPR036374">
    <property type="entry name" value="OxRdtase_Mopterin-bd_sf"/>
</dbReference>
<reference evidence="2 3" key="1">
    <citation type="submission" date="2018-05" db="EMBL/GenBank/DDBJ databases">
        <title>Genomic Encyclopedia of Type Strains, Phase IV (KMG-IV): sequencing the most valuable type-strain genomes for metagenomic binning, comparative biology and taxonomic classification.</title>
        <authorList>
            <person name="Goeker M."/>
        </authorList>
    </citation>
    <scope>NUCLEOTIDE SEQUENCE [LARGE SCALE GENOMIC DNA]</scope>
    <source>
        <strain evidence="2 3">DSM 44717</strain>
    </source>
</reference>
<accession>A0A317N8R3</accession>